<protein>
    <submittedName>
        <fullName evidence="3">Aspartate aminotransferase family protein</fullName>
    </submittedName>
</protein>
<evidence type="ECO:0000313" key="4">
    <source>
        <dbReference type="Proteomes" id="UP000776252"/>
    </source>
</evidence>
<accession>A0ABS6BQF3</accession>
<dbReference type="PANTHER" id="PTHR43094">
    <property type="entry name" value="AMINOTRANSFERASE"/>
    <property type="match status" value="1"/>
</dbReference>
<evidence type="ECO:0000256" key="1">
    <source>
        <dbReference type="ARBA" id="ARBA00008954"/>
    </source>
</evidence>
<name>A0ABS6BQF3_9CLOT</name>
<sequence length="458" mass="51035">MQDNTGLNSEGDVNFSKSRENLINSLDDKSKDFLEADEAIFMRQSMSTPCMDVIVNAKGCYVYDMAGKKYLDFHGNSLHQVGYKNSYVIDAVINQMKELPFIPRRYTADVAIRAANALVNKTTSKDYKVLFTPSGTAAVGIALKIARKATGRHKVISMWESFHGAGLDAISVGGEYAFKKDMGPLMTGCIKAIPYNGYRNLIGSESRDDVSKFCLNYIEYIIKNEGDIGAILLEPVRATDTHIPPKSYFKKLREICDENEILLIFDEIPTAIGRSGEFYVHQIFDVEPDIIVLGKGLGGGIIPQAAVLTKTKYDKAGDISLGHYTHEKPAVGCAAICATIDFIDENKLIDNCRKISEYVKEKAKELYNVYDCIGDIRILGLLITFEFVKSRNSKVKYEELAEKILYKSLELGLSFKVSSGNCITWHPPLIVTKSEIDKAFSIFDRAIKCSLTTYTNLN</sequence>
<organism evidence="3 4">
    <name type="scientific">Clostridium frigoris</name>
    <dbReference type="NCBI Taxonomy" id="205327"/>
    <lineage>
        <taxon>Bacteria</taxon>
        <taxon>Bacillati</taxon>
        <taxon>Bacillota</taxon>
        <taxon>Clostridia</taxon>
        <taxon>Eubacteriales</taxon>
        <taxon>Clostridiaceae</taxon>
        <taxon>Clostridium</taxon>
    </lineage>
</organism>
<dbReference type="PANTHER" id="PTHR43094:SF1">
    <property type="entry name" value="AMINOTRANSFERASE CLASS-III"/>
    <property type="match status" value="1"/>
</dbReference>
<comment type="similarity">
    <text evidence="1 2">Belongs to the class-III pyridoxal-phosphate-dependent aminotransferase family.</text>
</comment>
<reference evidence="3 4" key="1">
    <citation type="submission" date="2021-06" db="EMBL/GenBank/DDBJ databases">
        <title>Clostridia strains as spoilage organisms.</title>
        <authorList>
            <person name="Wambui J."/>
            <person name="Stephan R."/>
            <person name="Stevens M.J.A."/>
        </authorList>
    </citation>
    <scope>NUCLEOTIDE SEQUENCE [LARGE SCALE GENOMIC DNA]</scope>
    <source>
        <strain evidence="3 4">DSM 14204</strain>
    </source>
</reference>
<comment type="caution">
    <text evidence="3">The sequence shown here is derived from an EMBL/GenBank/DDBJ whole genome shotgun (WGS) entry which is preliminary data.</text>
</comment>
<keyword evidence="4" id="KW-1185">Reference proteome</keyword>
<dbReference type="EMBL" id="JAHLDV010000007">
    <property type="protein sequence ID" value="MBU3159146.1"/>
    <property type="molecule type" value="Genomic_DNA"/>
</dbReference>
<keyword evidence="3" id="KW-0808">Transferase</keyword>
<keyword evidence="2" id="KW-0663">Pyridoxal phosphate</keyword>
<proteinExistence type="inferred from homology"/>
<dbReference type="InterPro" id="IPR049704">
    <property type="entry name" value="Aminotrans_3_PPA_site"/>
</dbReference>
<evidence type="ECO:0000256" key="2">
    <source>
        <dbReference type="RuleBase" id="RU003560"/>
    </source>
</evidence>
<dbReference type="Proteomes" id="UP000776252">
    <property type="component" value="Unassembled WGS sequence"/>
</dbReference>
<dbReference type="PROSITE" id="PS00600">
    <property type="entry name" value="AA_TRANSFER_CLASS_3"/>
    <property type="match status" value="1"/>
</dbReference>
<keyword evidence="3" id="KW-0032">Aminotransferase</keyword>
<dbReference type="CDD" id="cd00610">
    <property type="entry name" value="OAT_like"/>
    <property type="match status" value="1"/>
</dbReference>
<dbReference type="NCBIfam" id="NF004755">
    <property type="entry name" value="PRK06082.1"/>
    <property type="match status" value="1"/>
</dbReference>
<evidence type="ECO:0000313" key="3">
    <source>
        <dbReference type="EMBL" id="MBU3159146.1"/>
    </source>
</evidence>
<dbReference type="PIRSF" id="PIRSF000521">
    <property type="entry name" value="Transaminase_4ab_Lys_Orn"/>
    <property type="match status" value="1"/>
</dbReference>
<dbReference type="Pfam" id="PF00202">
    <property type="entry name" value="Aminotran_3"/>
    <property type="match status" value="1"/>
</dbReference>
<dbReference type="GO" id="GO:0008483">
    <property type="term" value="F:transaminase activity"/>
    <property type="evidence" value="ECO:0007669"/>
    <property type="project" value="UniProtKB-KW"/>
</dbReference>
<gene>
    <name evidence="3" type="ORF">KPL37_05165</name>
</gene>
<dbReference type="InterPro" id="IPR005814">
    <property type="entry name" value="Aminotrans_3"/>
</dbReference>